<dbReference type="EMBL" id="JPGK01000003">
    <property type="protein sequence ID" value="KGA94433.1"/>
    <property type="molecule type" value="Genomic_DNA"/>
</dbReference>
<dbReference type="PATRIC" id="fig|178606.4.peg.1010"/>
<protein>
    <submittedName>
        <fullName evidence="1">Uncharacterized protein</fullName>
    </submittedName>
</protein>
<comment type="caution">
    <text evidence="1">The sequence shown here is derived from an EMBL/GenBank/DDBJ whole genome shotgun (WGS) entry which is preliminary data.</text>
</comment>
<sequence length="40" mass="4827">MQWSRIQNIFSSFFHLRQNLENQDCGRSKVKIEDPEDNES</sequence>
<gene>
    <name evidence="1" type="ORF">LptCag_1196</name>
</gene>
<dbReference type="Proteomes" id="UP000029452">
    <property type="component" value="Unassembled WGS sequence"/>
</dbReference>
<evidence type="ECO:0000313" key="2">
    <source>
        <dbReference type="Proteomes" id="UP000029452"/>
    </source>
</evidence>
<reference evidence="1 2" key="1">
    <citation type="submission" date="2014-06" db="EMBL/GenBank/DDBJ databases">
        <title>Draft genome sequence of iron oxidizing acidophile Leptospirillum ferriphilum DSM14647.</title>
        <authorList>
            <person name="Cardenas J.P."/>
            <person name="Lazcano M."/>
            <person name="Ossandon F.J."/>
            <person name="Corbett M."/>
            <person name="Holmes D.S."/>
            <person name="Watkin E."/>
        </authorList>
    </citation>
    <scope>NUCLEOTIDE SEQUENCE [LARGE SCALE GENOMIC DNA]</scope>
    <source>
        <strain evidence="1 2">DSM 14647</strain>
    </source>
</reference>
<evidence type="ECO:0000313" key="1">
    <source>
        <dbReference type="EMBL" id="KGA94433.1"/>
    </source>
</evidence>
<accession>A0A094WA63</accession>
<name>A0A094WA63_9BACT</name>
<proteinExistence type="predicted"/>
<organism evidence="1 2">
    <name type="scientific">Leptospirillum ferriphilum</name>
    <dbReference type="NCBI Taxonomy" id="178606"/>
    <lineage>
        <taxon>Bacteria</taxon>
        <taxon>Pseudomonadati</taxon>
        <taxon>Nitrospirota</taxon>
        <taxon>Nitrospiria</taxon>
        <taxon>Nitrospirales</taxon>
        <taxon>Nitrospiraceae</taxon>
        <taxon>Leptospirillum</taxon>
    </lineage>
</organism>
<dbReference type="AlphaFoldDB" id="A0A094WA63"/>